<organism evidence="2 3">
    <name type="scientific">Conidiobolus coronatus (strain ATCC 28846 / CBS 209.66 / NRRL 28638)</name>
    <name type="common">Delacroixia coronata</name>
    <dbReference type="NCBI Taxonomy" id="796925"/>
    <lineage>
        <taxon>Eukaryota</taxon>
        <taxon>Fungi</taxon>
        <taxon>Fungi incertae sedis</taxon>
        <taxon>Zoopagomycota</taxon>
        <taxon>Entomophthoromycotina</taxon>
        <taxon>Entomophthoromycetes</taxon>
        <taxon>Entomophthorales</taxon>
        <taxon>Ancylistaceae</taxon>
        <taxon>Conidiobolus</taxon>
    </lineage>
</organism>
<sequence length="117" mass="13847">MIVNSPNSNKTNLLFSNSLFNTLNLKTHLSQFSKKKSSLVQFKELDIDESSSNLLGMKSKTKDYLKLIKFRDLNLFLKNQNIELNDELYELRQEAQYLRNLIQIKENELESLISYYY</sequence>
<keyword evidence="3" id="KW-1185">Reference proteome</keyword>
<dbReference type="Proteomes" id="UP000070444">
    <property type="component" value="Unassembled WGS sequence"/>
</dbReference>
<evidence type="ECO:0000313" key="3">
    <source>
        <dbReference type="Proteomes" id="UP000070444"/>
    </source>
</evidence>
<reference evidence="2 3" key="1">
    <citation type="journal article" date="2015" name="Genome Biol. Evol.">
        <title>Phylogenomic analyses indicate that early fungi evolved digesting cell walls of algal ancestors of land plants.</title>
        <authorList>
            <person name="Chang Y."/>
            <person name="Wang S."/>
            <person name="Sekimoto S."/>
            <person name="Aerts A.L."/>
            <person name="Choi C."/>
            <person name="Clum A."/>
            <person name="LaButti K.M."/>
            <person name="Lindquist E.A."/>
            <person name="Yee Ngan C."/>
            <person name="Ohm R.A."/>
            <person name="Salamov A.A."/>
            <person name="Grigoriev I.V."/>
            <person name="Spatafora J.W."/>
            <person name="Berbee M.L."/>
        </authorList>
    </citation>
    <scope>NUCLEOTIDE SEQUENCE [LARGE SCALE GENOMIC DNA]</scope>
    <source>
        <strain evidence="2 3">NRRL 28638</strain>
    </source>
</reference>
<evidence type="ECO:0000256" key="1">
    <source>
        <dbReference type="SAM" id="Coils"/>
    </source>
</evidence>
<accession>A0A137P8X5</accession>
<protein>
    <submittedName>
        <fullName evidence="2">Uncharacterized protein</fullName>
    </submittedName>
</protein>
<feature type="coiled-coil region" evidence="1">
    <location>
        <begin position="74"/>
        <end position="108"/>
    </location>
</feature>
<dbReference type="AlphaFoldDB" id="A0A137P8X5"/>
<proteinExistence type="predicted"/>
<name>A0A137P8X5_CONC2</name>
<keyword evidence="1" id="KW-0175">Coiled coil</keyword>
<dbReference type="EMBL" id="KQ964475">
    <property type="protein sequence ID" value="KXN71450.1"/>
    <property type="molecule type" value="Genomic_DNA"/>
</dbReference>
<evidence type="ECO:0000313" key="2">
    <source>
        <dbReference type="EMBL" id="KXN71450.1"/>
    </source>
</evidence>
<gene>
    <name evidence="2" type="ORF">CONCODRAFT_78352</name>
</gene>